<name>A0A397SGI4_9GLOM</name>
<feature type="transmembrane region" description="Helical" evidence="1">
    <location>
        <begin position="385"/>
        <end position="408"/>
    </location>
</feature>
<dbReference type="STRING" id="658196.A0A397SGI4"/>
<accession>A0A397SGI4</accession>
<feature type="transmembrane region" description="Helical" evidence="1">
    <location>
        <begin position="327"/>
        <end position="346"/>
    </location>
</feature>
<feature type="transmembrane region" description="Helical" evidence="1">
    <location>
        <begin position="428"/>
        <end position="447"/>
    </location>
</feature>
<sequence>MYSPDEFQRRSGFFLTQEGLYDGEWKGFTTDVILYSYLEYNDTMWGCLNLQNPSYWTIITDSLHDKNFTYNYEHRNPNILKTTPDDMIVRSKDLDEITIFYNKPIIFSSGNITIYQIIDGKNDLLRQTYSGNSGYTSIVDDTAVNITIFSSTFNNPRASYYVIIDDGFVSSKQYNEPIMGVNQGAWALNTSWNEPNLCLTSATILIRLNAEGTKHINDFSSDEFKDFYNNLMNELSEIIPIDRSRLPDTGKFQNDPFNSDKFILLQLEISQPTKSTKPCSQDVISDLDSLIKNKDSTLISRYPLSNTLDENYGAIITPEGWNNKMKLSLIFFSGGALFIIIIFFIVRYRNPQARNVLIFSFSLIILDFILDIAFVIYYAQQIPSLFVPSILFLVGPIVFNSVLALYVILKEKYTNEPFSKWFMTNTKLVSIFTILSSADVAILNIITSQLANLPYFRAPISKEAEIKIFWGSFANIFIEDVPQFIIRIMYLQRNSIIYDPVPVFSLISAGISIMFSLIGRGFDALFYKIPFSERKSISHSEPTNNNNETINNNIETINSIEKSEDQLEKDDDIIEIL</sequence>
<evidence type="ECO:0000313" key="2">
    <source>
        <dbReference type="EMBL" id="RIA83335.1"/>
    </source>
</evidence>
<dbReference type="OrthoDB" id="2417740at2759"/>
<feature type="transmembrane region" description="Helical" evidence="1">
    <location>
        <begin position="358"/>
        <end position="379"/>
    </location>
</feature>
<organism evidence="2 3">
    <name type="scientific">Glomus cerebriforme</name>
    <dbReference type="NCBI Taxonomy" id="658196"/>
    <lineage>
        <taxon>Eukaryota</taxon>
        <taxon>Fungi</taxon>
        <taxon>Fungi incertae sedis</taxon>
        <taxon>Mucoromycota</taxon>
        <taxon>Glomeromycotina</taxon>
        <taxon>Glomeromycetes</taxon>
        <taxon>Glomerales</taxon>
        <taxon>Glomeraceae</taxon>
        <taxon>Glomus</taxon>
    </lineage>
</organism>
<reference evidence="2 3" key="1">
    <citation type="submission" date="2018-06" db="EMBL/GenBank/DDBJ databases">
        <title>Comparative genomics reveals the genomic features of Rhizophagus irregularis, R. cerebriforme, R. diaphanum and Gigaspora rosea, and their symbiotic lifestyle signature.</title>
        <authorList>
            <person name="Morin E."/>
            <person name="San Clemente H."/>
            <person name="Chen E.C.H."/>
            <person name="De La Providencia I."/>
            <person name="Hainaut M."/>
            <person name="Kuo A."/>
            <person name="Kohler A."/>
            <person name="Murat C."/>
            <person name="Tang N."/>
            <person name="Roy S."/>
            <person name="Loubradou J."/>
            <person name="Henrissat B."/>
            <person name="Grigoriev I.V."/>
            <person name="Corradi N."/>
            <person name="Roux C."/>
            <person name="Martin F.M."/>
        </authorList>
    </citation>
    <scope>NUCLEOTIDE SEQUENCE [LARGE SCALE GENOMIC DNA]</scope>
    <source>
        <strain evidence="2 3">DAOM 227022</strain>
    </source>
</reference>
<feature type="transmembrane region" description="Helical" evidence="1">
    <location>
        <begin position="503"/>
        <end position="527"/>
    </location>
</feature>
<gene>
    <name evidence="2" type="ORF">C1645_786626</name>
</gene>
<proteinExistence type="predicted"/>
<dbReference type="Proteomes" id="UP000265703">
    <property type="component" value="Unassembled WGS sequence"/>
</dbReference>
<keyword evidence="1" id="KW-0472">Membrane</keyword>
<dbReference type="AlphaFoldDB" id="A0A397SGI4"/>
<keyword evidence="1" id="KW-0812">Transmembrane</keyword>
<evidence type="ECO:0000313" key="3">
    <source>
        <dbReference type="Proteomes" id="UP000265703"/>
    </source>
</evidence>
<comment type="caution">
    <text evidence="2">The sequence shown here is derived from an EMBL/GenBank/DDBJ whole genome shotgun (WGS) entry which is preliminary data.</text>
</comment>
<dbReference type="EMBL" id="QKYT01000581">
    <property type="protein sequence ID" value="RIA83335.1"/>
    <property type="molecule type" value="Genomic_DNA"/>
</dbReference>
<protein>
    <submittedName>
        <fullName evidence="2">Uncharacterized protein</fullName>
    </submittedName>
</protein>
<keyword evidence="1" id="KW-1133">Transmembrane helix</keyword>
<keyword evidence="3" id="KW-1185">Reference proteome</keyword>
<evidence type="ECO:0000256" key="1">
    <source>
        <dbReference type="SAM" id="Phobius"/>
    </source>
</evidence>